<keyword evidence="7" id="KW-0804">Transcription</keyword>
<feature type="domain" description="C2H2-type" evidence="10">
    <location>
        <begin position="121"/>
        <end position="149"/>
    </location>
</feature>
<dbReference type="PROSITE" id="PS50157">
    <property type="entry name" value="ZINC_FINGER_C2H2_2"/>
    <property type="match status" value="6"/>
</dbReference>
<accession>A0A821V699</accession>
<reference evidence="11" key="1">
    <citation type="submission" date="2021-02" db="EMBL/GenBank/DDBJ databases">
        <authorList>
            <person name="Steward A R."/>
        </authorList>
    </citation>
    <scope>NUCLEOTIDE SEQUENCE</scope>
</reference>
<evidence type="ECO:0000313" key="12">
    <source>
        <dbReference type="Proteomes" id="UP000663880"/>
    </source>
</evidence>
<keyword evidence="5" id="KW-0862">Zinc</keyword>
<dbReference type="GO" id="GO:0000981">
    <property type="term" value="F:DNA-binding transcription factor activity, RNA polymerase II-specific"/>
    <property type="evidence" value="ECO:0007669"/>
    <property type="project" value="TreeGrafter"/>
</dbReference>
<keyword evidence="3" id="KW-0677">Repeat</keyword>
<dbReference type="InterPro" id="IPR036236">
    <property type="entry name" value="Znf_C2H2_sf"/>
</dbReference>
<feature type="domain" description="C2H2-type" evidence="10">
    <location>
        <begin position="215"/>
        <end position="242"/>
    </location>
</feature>
<comment type="caution">
    <text evidence="11">The sequence shown here is derived from an EMBL/GenBank/DDBJ whole genome shotgun (WGS) entry which is preliminary data.</text>
</comment>
<dbReference type="EMBL" id="CAJOBZ010000038">
    <property type="protein sequence ID" value="CAF4901867.1"/>
    <property type="molecule type" value="Genomic_DNA"/>
</dbReference>
<dbReference type="PANTHER" id="PTHR24394">
    <property type="entry name" value="ZINC FINGER PROTEIN"/>
    <property type="match status" value="1"/>
</dbReference>
<evidence type="ECO:0000313" key="11">
    <source>
        <dbReference type="EMBL" id="CAF4901867.1"/>
    </source>
</evidence>
<dbReference type="InterPro" id="IPR013087">
    <property type="entry name" value="Znf_C2H2_type"/>
</dbReference>
<keyword evidence="12" id="KW-1185">Reference proteome</keyword>
<evidence type="ECO:0000256" key="8">
    <source>
        <dbReference type="ARBA" id="ARBA00023242"/>
    </source>
</evidence>
<dbReference type="InterPro" id="IPR022755">
    <property type="entry name" value="Znf_C2H2_jaz"/>
</dbReference>
<dbReference type="Gene3D" id="3.30.160.60">
    <property type="entry name" value="Classic Zinc Finger"/>
    <property type="match status" value="4"/>
</dbReference>
<evidence type="ECO:0000256" key="9">
    <source>
        <dbReference type="PROSITE-ProRule" id="PRU00042"/>
    </source>
</evidence>
<keyword evidence="2" id="KW-0479">Metal-binding</keyword>
<evidence type="ECO:0000256" key="3">
    <source>
        <dbReference type="ARBA" id="ARBA00022737"/>
    </source>
</evidence>
<proteinExistence type="predicted"/>
<dbReference type="SMART" id="SM00355">
    <property type="entry name" value="ZnF_C2H2"/>
    <property type="match status" value="7"/>
</dbReference>
<evidence type="ECO:0000256" key="6">
    <source>
        <dbReference type="ARBA" id="ARBA00023015"/>
    </source>
</evidence>
<dbReference type="Proteomes" id="UP000663880">
    <property type="component" value="Unassembled WGS sequence"/>
</dbReference>
<dbReference type="GO" id="GO:0008270">
    <property type="term" value="F:zinc ion binding"/>
    <property type="evidence" value="ECO:0007669"/>
    <property type="project" value="UniProtKB-KW"/>
</dbReference>
<dbReference type="FunFam" id="3.30.160.60:FF:000099">
    <property type="entry name" value="Zinc finger protein 79"/>
    <property type="match status" value="1"/>
</dbReference>
<dbReference type="SUPFAM" id="SSF57667">
    <property type="entry name" value="beta-beta-alpha zinc fingers"/>
    <property type="match status" value="3"/>
</dbReference>
<dbReference type="OrthoDB" id="10018191at2759"/>
<evidence type="ECO:0000259" key="10">
    <source>
        <dbReference type="PROSITE" id="PS50157"/>
    </source>
</evidence>
<keyword evidence="4 9" id="KW-0863">Zinc-finger</keyword>
<evidence type="ECO:0000256" key="1">
    <source>
        <dbReference type="ARBA" id="ARBA00004123"/>
    </source>
</evidence>
<protein>
    <recommendedName>
        <fullName evidence="10">C2H2-type domain-containing protein</fullName>
    </recommendedName>
</protein>
<feature type="domain" description="C2H2-type" evidence="10">
    <location>
        <begin position="151"/>
        <end position="179"/>
    </location>
</feature>
<feature type="domain" description="C2H2-type" evidence="10">
    <location>
        <begin position="243"/>
        <end position="272"/>
    </location>
</feature>
<name>A0A821V699_9NEOP</name>
<gene>
    <name evidence="11" type="ORF">PMACD_LOCUS11364</name>
</gene>
<feature type="domain" description="C2H2-type" evidence="10">
    <location>
        <begin position="179"/>
        <end position="207"/>
    </location>
</feature>
<dbReference type="Pfam" id="PF00096">
    <property type="entry name" value="zf-C2H2"/>
    <property type="match status" value="2"/>
</dbReference>
<organism evidence="11 12">
    <name type="scientific">Pieris macdunnoughi</name>
    <dbReference type="NCBI Taxonomy" id="345717"/>
    <lineage>
        <taxon>Eukaryota</taxon>
        <taxon>Metazoa</taxon>
        <taxon>Ecdysozoa</taxon>
        <taxon>Arthropoda</taxon>
        <taxon>Hexapoda</taxon>
        <taxon>Insecta</taxon>
        <taxon>Pterygota</taxon>
        <taxon>Neoptera</taxon>
        <taxon>Endopterygota</taxon>
        <taxon>Lepidoptera</taxon>
        <taxon>Glossata</taxon>
        <taxon>Ditrysia</taxon>
        <taxon>Papilionoidea</taxon>
        <taxon>Pieridae</taxon>
        <taxon>Pierinae</taxon>
        <taxon>Pieris</taxon>
    </lineage>
</organism>
<feature type="domain" description="C2H2-type" evidence="10">
    <location>
        <begin position="66"/>
        <end position="93"/>
    </location>
</feature>
<dbReference type="PANTHER" id="PTHR24394:SF44">
    <property type="entry name" value="ZINC FINGER PROTEIN 271-LIKE"/>
    <property type="match status" value="1"/>
</dbReference>
<evidence type="ECO:0000256" key="5">
    <source>
        <dbReference type="ARBA" id="ARBA00022833"/>
    </source>
</evidence>
<evidence type="ECO:0000256" key="7">
    <source>
        <dbReference type="ARBA" id="ARBA00023163"/>
    </source>
</evidence>
<keyword evidence="6" id="KW-0805">Transcription regulation</keyword>
<dbReference type="PROSITE" id="PS00028">
    <property type="entry name" value="ZINC_FINGER_C2H2_1"/>
    <property type="match status" value="5"/>
</dbReference>
<dbReference type="GO" id="GO:0005634">
    <property type="term" value="C:nucleus"/>
    <property type="evidence" value="ECO:0007669"/>
    <property type="project" value="UniProtKB-SubCell"/>
</dbReference>
<evidence type="ECO:0000256" key="4">
    <source>
        <dbReference type="ARBA" id="ARBA00022771"/>
    </source>
</evidence>
<keyword evidence="8" id="KW-0539">Nucleus</keyword>
<evidence type="ECO:0000256" key="2">
    <source>
        <dbReference type="ARBA" id="ARBA00022723"/>
    </source>
</evidence>
<sequence length="274" mass="32975">MKQLKNVKKKVLNKETANKKVKPFNKNTDNTTNETPNIILVNITMEDFMREREEMAKKNLYMDAKYKCKDCIKRFIYKEIYNEHMKLHLESNGKYMCEICKQRMDSVEKLARHKKKHLIRYKCQECGIIRNNQSTIKDHYTSVHNKQNVPYQCPDCSREFLTNGALRRHKYYRHKKNRITCDICLKSYVTKYYLRTHIQLQHSGDNQWQESRCKYKCEECGKAFSSPSQLKHHMIKHSDTRSFYCVECNKTFKTEISLNQHLKRLPHVKYSELP</sequence>
<comment type="subcellular location">
    <subcellularLocation>
        <location evidence="1">Nucleus</location>
    </subcellularLocation>
</comment>
<dbReference type="Pfam" id="PF12171">
    <property type="entry name" value="zf-C2H2_jaz"/>
    <property type="match status" value="1"/>
</dbReference>
<dbReference type="AlphaFoldDB" id="A0A821V699"/>